<dbReference type="Pfam" id="PF10737">
    <property type="entry name" value="GerPC"/>
    <property type="match status" value="1"/>
</dbReference>
<dbReference type="RefSeq" id="WP_144699566.1">
    <property type="nucleotide sequence ID" value="NZ_VNJJ01000003.1"/>
</dbReference>
<proteinExistence type="predicted"/>
<evidence type="ECO:0000313" key="2">
    <source>
        <dbReference type="EMBL" id="TVY02055.1"/>
    </source>
</evidence>
<dbReference type="OrthoDB" id="2620164at2"/>
<gene>
    <name evidence="2" type="ORF">FPZ45_06330</name>
</gene>
<feature type="region of interest" description="Disordered" evidence="1">
    <location>
        <begin position="80"/>
        <end position="142"/>
    </location>
</feature>
<accession>A0A559JQ99</accession>
<comment type="caution">
    <text evidence="2">The sequence shown here is derived from an EMBL/GenBank/DDBJ whole genome shotgun (WGS) entry which is preliminary data.</text>
</comment>
<dbReference type="InterPro" id="IPR019673">
    <property type="entry name" value="Spore_germination_GerPC"/>
</dbReference>
<keyword evidence="3" id="KW-1185">Reference proteome</keyword>
<name>A0A559JQ99_9BACL</name>
<dbReference type="AlphaFoldDB" id="A0A559JQ99"/>
<protein>
    <submittedName>
        <fullName evidence="2">Uncharacterized protein</fullName>
    </submittedName>
</protein>
<dbReference type="EMBL" id="VNJJ01000003">
    <property type="protein sequence ID" value="TVY02055.1"/>
    <property type="molecule type" value="Genomic_DNA"/>
</dbReference>
<dbReference type="Proteomes" id="UP000316330">
    <property type="component" value="Unassembled WGS sequence"/>
</dbReference>
<reference evidence="2 3" key="1">
    <citation type="submission" date="2019-07" db="EMBL/GenBank/DDBJ databases">
        <authorList>
            <person name="Kim J."/>
        </authorList>
    </citation>
    <scope>NUCLEOTIDE SEQUENCE [LARGE SCALE GENOMIC DNA]</scope>
    <source>
        <strain evidence="2 3">G13</strain>
    </source>
</reference>
<sequence>MFWKKKNAPAETLIREVDKHFREINLRFSRIEQALEHVRSNPTQITIKNVHIHQPVVEKMEYRLDSLDINQLSGSLNLGNNFGAKTNPNSSFSIETNERPKTDTVTPSVGRRPTKTNQPSRSSGDEIDGLVRTETGYRLIRE</sequence>
<organism evidence="2 3">
    <name type="scientific">Cohnella terricola</name>
    <dbReference type="NCBI Taxonomy" id="1289167"/>
    <lineage>
        <taxon>Bacteria</taxon>
        <taxon>Bacillati</taxon>
        <taxon>Bacillota</taxon>
        <taxon>Bacilli</taxon>
        <taxon>Bacillales</taxon>
        <taxon>Paenibacillaceae</taxon>
        <taxon>Cohnella</taxon>
    </lineage>
</organism>
<evidence type="ECO:0000256" key="1">
    <source>
        <dbReference type="SAM" id="MobiDB-lite"/>
    </source>
</evidence>
<evidence type="ECO:0000313" key="3">
    <source>
        <dbReference type="Proteomes" id="UP000316330"/>
    </source>
</evidence>
<feature type="compositionally biased region" description="Polar residues" evidence="1">
    <location>
        <begin position="83"/>
        <end position="95"/>
    </location>
</feature>